<dbReference type="EMBL" id="JAVFWL010000002">
    <property type="protein sequence ID" value="KAK6733336.1"/>
    <property type="molecule type" value="Genomic_DNA"/>
</dbReference>
<protein>
    <submittedName>
        <fullName evidence="3">Uncharacterized protein</fullName>
    </submittedName>
</protein>
<feature type="compositionally biased region" description="Polar residues" evidence="1">
    <location>
        <begin position="154"/>
        <end position="176"/>
    </location>
</feature>
<accession>A0ABR1C5R3</accession>
<feature type="chain" id="PRO_5045830067" evidence="2">
    <location>
        <begin position="17"/>
        <end position="290"/>
    </location>
</feature>
<organism evidence="3 4">
    <name type="scientific">Necator americanus</name>
    <name type="common">Human hookworm</name>
    <dbReference type="NCBI Taxonomy" id="51031"/>
    <lineage>
        <taxon>Eukaryota</taxon>
        <taxon>Metazoa</taxon>
        <taxon>Ecdysozoa</taxon>
        <taxon>Nematoda</taxon>
        <taxon>Chromadorea</taxon>
        <taxon>Rhabditida</taxon>
        <taxon>Rhabditina</taxon>
        <taxon>Rhabditomorpha</taxon>
        <taxon>Strongyloidea</taxon>
        <taxon>Ancylostomatidae</taxon>
        <taxon>Bunostominae</taxon>
        <taxon>Necator</taxon>
    </lineage>
</organism>
<feature type="signal peptide" evidence="2">
    <location>
        <begin position="1"/>
        <end position="16"/>
    </location>
</feature>
<evidence type="ECO:0000256" key="2">
    <source>
        <dbReference type="SAM" id="SignalP"/>
    </source>
</evidence>
<comment type="caution">
    <text evidence="3">The sequence shown here is derived from an EMBL/GenBank/DDBJ whole genome shotgun (WGS) entry which is preliminary data.</text>
</comment>
<keyword evidence="2" id="KW-0732">Signal</keyword>
<reference evidence="3 4" key="1">
    <citation type="submission" date="2023-08" db="EMBL/GenBank/DDBJ databases">
        <title>A Necator americanus chromosomal reference genome.</title>
        <authorList>
            <person name="Ilik V."/>
            <person name="Petrzelkova K.J."/>
            <person name="Pardy F."/>
            <person name="Fuh T."/>
            <person name="Niatou-Singa F.S."/>
            <person name="Gouil Q."/>
            <person name="Baker L."/>
            <person name="Ritchie M.E."/>
            <person name="Jex A.R."/>
            <person name="Gazzola D."/>
            <person name="Li H."/>
            <person name="Toshio Fujiwara R."/>
            <person name="Zhan B."/>
            <person name="Aroian R.V."/>
            <person name="Pafco B."/>
            <person name="Schwarz E.M."/>
        </authorList>
    </citation>
    <scope>NUCLEOTIDE SEQUENCE [LARGE SCALE GENOMIC DNA]</scope>
    <source>
        <strain evidence="3 4">Aroian</strain>
        <tissue evidence="3">Whole animal</tissue>
    </source>
</reference>
<keyword evidence="4" id="KW-1185">Reference proteome</keyword>
<dbReference type="Proteomes" id="UP001303046">
    <property type="component" value="Unassembled WGS sequence"/>
</dbReference>
<gene>
    <name evidence="3" type="primary">Necator_chrII.g5012</name>
    <name evidence="3" type="ORF">RB195_017220</name>
</gene>
<sequence>MIYLFVFLVLVTAVVAQSSALDAAKMDNLTAEADELVREFNDSGMRITSKVRTSTKGHRAQLLITQKQSEEGPERKSSALGTFSLLDNIIFLLEKKMRINYTAIKHRISNIVTRFLSPALVPFALMQVPTQEEIQQALLAVETRPTYRDIQYPPASSTRLTSDPQNPATNHQTLSNPPSPFYQPQYLPAISQQRSYQPQLTYLSANQYPQDYEYSGVSSASQYYGNNFPRQYYWPGSQYSSYQPRLQQQHVPQYYWQQSLQPTQQRQPSYYWDFSTGNTYYDQNSVLEKY</sequence>
<name>A0ABR1C5R3_NECAM</name>
<proteinExistence type="predicted"/>
<feature type="region of interest" description="Disordered" evidence="1">
    <location>
        <begin position="150"/>
        <end position="178"/>
    </location>
</feature>
<evidence type="ECO:0000313" key="4">
    <source>
        <dbReference type="Proteomes" id="UP001303046"/>
    </source>
</evidence>
<evidence type="ECO:0000256" key="1">
    <source>
        <dbReference type="SAM" id="MobiDB-lite"/>
    </source>
</evidence>
<evidence type="ECO:0000313" key="3">
    <source>
        <dbReference type="EMBL" id="KAK6733336.1"/>
    </source>
</evidence>